<protein>
    <submittedName>
        <fullName evidence="2">Unplaced genomic scaffold PLICRscaffold_46, whole genome shotgun sequence</fullName>
    </submittedName>
</protein>
<feature type="compositionally biased region" description="Basic and acidic residues" evidence="1">
    <location>
        <begin position="387"/>
        <end position="397"/>
    </location>
</feature>
<dbReference type="HOGENOM" id="CLU_026214_2_0_1"/>
<reference evidence="2 3" key="1">
    <citation type="submission" date="2014-06" db="EMBL/GenBank/DDBJ databases">
        <title>Evolutionary Origins and Diversification of the Mycorrhizal Mutualists.</title>
        <authorList>
            <consortium name="DOE Joint Genome Institute"/>
            <consortium name="Mycorrhizal Genomics Consortium"/>
            <person name="Kohler A."/>
            <person name="Kuo A."/>
            <person name="Nagy L.G."/>
            <person name="Floudas D."/>
            <person name="Copeland A."/>
            <person name="Barry K.W."/>
            <person name="Cichocki N."/>
            <person name="Veneault-Fourrey C."/>
            <person name="LaButti K."/>
            <person name="Lindquist E.A."/>
            <person name="Lipzen A."/>
            <person name="Lundell T."/>
            <person name="Morin E."/>
            <person name="Murat C."/>
            <person name="Riley R."/>
            <person name="Ohm R."/>
            <person name="Sun H."/>
            <person name="Tunlid A."/>
            <person name="Henrissat B."/>
            <person name="Grigoriev I.V."/>
            <person name="Hibbett D.S."/>
            <person name="Martin F."/>
        </authorList>
    </citation>
    <scope>NUCLEOTIDE SEQUENCE [LARGE SCALE GENOMIC DNA]</scope>
    <source>
        <strain evidence="2 3">FD-325 SS-3</strain>
    </source>
</reference>
<dbReference type="AlphaFoldDB" id="A0A0C9SPR1"/>
<dbReference type="OrthoDB" id="3259294at2759"/>
<keyword evidence="3" id="KW-1185">Reference proteome</keyword>
<feature type="region of interest" description="Disordered" evidence="1">
    <location>
        <begin position="411"/>
        <end position="447"/>
    </location>
</feature>
<dbReference type="Proteomes" id="UP000053263">
    <property type="component" value="Unassembled WGS sequence"/>
</dbReference>
<sequence>MLLWIRGGLSPQEIRERLLDKESEFQKKMVEYLESVHAGEFATGTKEDVRDAVNKASVRPDYSDPTLTLPEQPPVPCAGKCPADCGRCAATKSWWDKYPYTVDDLLFRSNMHNCTGHKRGEMYKGKVAEYSGCKANKWGKCRARFPRQVFESTMIDPDTGALNMKKGEPDMNTFTPLVTYLFRSNTDVTSLLSGTAIKAVVAYISDYITKPSLKTYSIFETIRGVFRKNSEMLGGTLERREKARKLITQIVNALTRKSEMGGPMVCLYLLGFPDHYTNHKFVPFYWESFVREARRPWAGELETENDTLVLNKQKGRLVGLTNVHDYVYRPAEYRDMNLYDWVSRYERKRRPKEPKQVYVGFEDDCEPEEDELNIVGEEDTGAAAAADDTKPFGGDDFRQGDKKWSVEAFAQEDPGDDLESDDNDNDELDTGFDDPADGRRSKDTKDTFMRGHPLFQTHLARCAKEVHARVPNFLGAPLPRVDRGDRDYYCSTMLTFFKPWRSGRELRHDGESWESAFTRYPFSDTQKTTMNHFNVKYECLDARDDYSAQMKLGQVSGGFFTQWDAGESHDIDHESEDAVSGADLLFNEDLANAQDQLGPSSTARERRRAEIERILESSGWTGPSHNGLPEISLDPVLPEVQRSSKQWQQAVQNKRDEVNANRLKDMPEPKGVSQQHGPAFEGVKVVDKNYLTKDFKAASDAAQSHIEETVKEFALNKEQERAFRIVANHTTCQDDKR</sequence>
<name>A0A0C9SPR1_PLICR</name>
<gene>
    <name evidence="2" type="ORF">PLICRDRAFT_682664</name>
</gene>
<feature type="region of interest" description="Disordered" evidence="1">
    <location>
        <begin position="376"/>
        <end position="397"/>
    </location>
</feature>
<feature type="compositionally biased region" description="Acidic residues" evidence="1">
    <location>
        <begin position="413"/>
        <end position="435"/>
    </location>
</feature>
<evidence type="ECO:0000313" key="3">
    <source>
        <dbReference type="Proteomes" id="UP000053263"/>
    </source>
</evidence>
<organism evidence="2 3">
    <name type="scientific">Plicaturopsis crispa FD-325 SS-3</name>
    <dbReference type="NCBI Taxonomy" id="944288"/>
    <lineage>
        <taxon>Eukaryota</taxon>
        <taxon>Fungi</taxon>
        <taxon>Dikarya</taxon>
        <taxon>Basidiomycota</taxon>
        <taxon>Agaricomycotina</taxon>
        <taxon>Agaricomycetes</taxon>
        <taxon>Agaricomycetidae</taxon>
        <taxon>Amylocorticiales</taxon>
        <taxon>Amylocorticiaceae</taxon>
        <taxon>Plicatura</taxon>
        <taxon>Plicaturopsis crispa</taxon>
    </lineage>
</organism>
<feature type="compositionally biased region" description="Basic and acidic residues" evidence="1">
    <location>
        <begin position="436"/>
        <end position="447"/>
    </location>
</feature>
<accession>A0A0C9SPR1</accession>
<proteinExistence type="predicted"/>
<evidence type="ECO:0000313" key="2">
    <source>
        <dbReference type="EMBL" id="KII82907.1"/>
    </source>
</evidence>
<evidence type="ECO:0000256" key="1">
    <source>
        <dbReference type="SAM" id="MobiDB-lite"/>
    </source>
</evidence>
<dbReference type="EMBL" id="KN832599">
    <property type="protein sequence ID" value="KII82907.1"/>
    <property type="molecule type" value="Genomic_DNA"/>
</dbReference>